<dbReference type="SMART" id="SM00419">
    <property type="entry name" value="HTH_CRP"/>
    <property type="match status" value="1"/>
</dbReference>
<keyword evidence="1" id="KW-0805">Transcription regulation</keyword>
<dbReference type="InterPro" id="IPR000595">
    <property type="entry name" value="cNMP-bd_dom"/>
</dbReference>
<feature type="domain" description="HTH crp-type" evidence="5">
    <location>
        <begin position="148"/>
        <end position="221"/>
    </location>
</feature>
<dbReference type="InterPro" id="IPR036390">
    <property type="entry name" value="WH_DNA-bd_sf"/>
</dbReference>
<dbReference type="PROSITE" id="PS50042">
    <property type="entry name" value="CNMP_BINDING_3"/>
    <property type="match status" value="1"/>
</dbReference>
<name>A0ABW0SGF2_9RHOB</name>
<dbReference type="InterPro" id="IPR036388">
    <property type="entry name" value="WH-like_DNA-bd_sf"/>
</dbReference>
<organism evidence="6 7">
    <name type="scientific">Rubellimicrobium aerolatum</name>
    <dbReference type="NCBI Taxonomy" id="490979"/>
    <lineage>
        <taxon>Bacteria</taxon>
        <taxon>Pseudomonadati</taxon>
        <taxon>Pseudomonadota</taxon>
        <taxon>Alphaproteobacteria</taxon>
        <taxon>Rhodobacterales</taxon>
        <taxon>Roseobacteraceae</taxon>
        <taxon>Rubellimicrobium</taxon>
    </lineage>
</organism>
<keyword evidence="7" id="KW-1185">Reference proteome</keyword>
<keyword evidence="2" id="KW-0238">DNA-binding</keyword>
<comment type="caution">
    <text evidence="6">The sequence shown here is derived from an EMBL/GenBank/DDBJ whole genome shotgun (WGS) entry which is preliminary data.</text>
</comment>
<accession>A0ABW0SGF2</accession>
<evidence type="ECO:0000313" key="7">
    <source>
        <dbReference type="Proteomes" id="UP001596056"/>
    </source>
</evidence>
<evidence type="ECO:0000313" key="6">
    <source>
        <dbReference type="EMBL" id="MFC5568082.1"/>
    </source>
</evidence>
<dbReference type="PROSITE" id="PS51063">
    <property type="entry name" value="HTH_CRP_2"/>
    <property type="match status" value="1"/>
</dbReference>
<evidence type="ECO:0000256" key="2">
    <source>
        <dbReference type="ARBA" id="ARBA00023125"/>
    </source>
</evidence>
<dbReference type="InterPro" id="IPR050397">
    <property type="entry name" value="Env_Response_Regulators"/>
</dbReference>
<dbReference type="EMBL" id="JBHSNA010000025">
    <property type="protein sequence ID" value="MFC5568082.1"/>
    <property type="molecule type" value="Genomic_DNA"/>
</dbReference>
<dbReference type="CDD" id="cd00038">
    <property type="entry name" value="CAP_ED"/>
    <property type="match status" value="1"/>
</dbReference>
<evidence type="ECO:0000259" key="4">
    <source>
        <dbReference type="PROSITE" id="PS50042"/>
    </source>
</evidence>
<dbReference type="CDD" id="cd00092">
    <property type="entry name" value="HTH_CRP"/>
    <property type="match status" value="1"/>
</dbReference>
<dbReference type="PANTHER" id="PTHR24567:SF28">
    <property type="entry name" value="LISTERIOLYSIN REGULATORY PROTEIN"/>
    <property type="match status" value="1"/>
</dbReference>
<dbReference type="Gene3D" id="1.10.10.10">
    <property type="entry name" value="Winged helix-like DNA-binding domain superfamily/Winged helix DNA-binding domain"/>
    <property type="match status" value="1"/>
</dbReference>
<dbReference type="InterPro" id="IPR014710">
    <property type="entry name" value="RmlC-like_jellyroll"/>
</dbReference>
<dbReference type="RefSeq" id="WP_209842952.1">
    <property type="nucleotide sequence ID" value="NZ_JAGGJP010000021.1"/>
</dbReference>
<dbReference type="PRINTS" id="PR00034">
    <property type="entry name" value="HTHCRP"/>
</dbReference>
<proteinExistence type="predicted"/>
<feature type="domain" description="Cyclic nucleotide-binding" evidence="4">
    <location>
        <begin position="14"/>
        <end position="102"/>
    </location>
</feature>
<gene>
    <name evidence="6" type="ORF">ACFPOC_16855</name>
</gene>
<protein>
    <submittedName>
        <fullName evidence="6">Crp/Fnr family transcriptional regulator</fullName>
    </submittedName>
</protein>
<evidence type="ECO:0000256" key="3">
    <source>
        <dbReference type="ARBA" id="ARBA00023163"/>
    </source>
</evidence>
<dbReference type="SMART" id="SM00100">
    <property type="entry name" value="cNMP"/>
    <property type="match status" value="1"/>
</dbReference>
<evidence type="ECO:0000256" key="1">
    <source>
        <dbReference type="ARBA" id="ARBA00023015"/>
    </source>
</evidence>
<keyword evidence="3" id="KW-0804">Transcription</keyword>
<dbReference type="SUPFAM" id="SSF51206">
    <property type="entry name" value="cAMP-binding domain-like"/>
    <property type="match status" value="1"/>
</dbReference>
<dbReference type="Proteomes" id="UP001596056">
    <property type="component" value="Unassembled WGS sequence"/>
</dbReference>
<evidence type="ECO:0000259" key="5">
    <source>
        <dbReference type="PROSITE" id="PS51063"/>
    </source>
</evidence>
<dbReference type="SUPFAM" id="SSF46785">
    <property type="entry name" value="Winged helix' DNA-binding domain"/>
    <property type="match status" value="1"/>
</dbReference>
<dbReference type="Pfam" id="PF00027">
    <property type="entry name" value="cNMP_binding"/>
    <property type="match status" value="1"/>
</dbReference>
<dbReference type="InterPro" id="IPR018490">
    <property type="entry name" value="cNMP-bd_dom_sf"/>
</dbReference>
<dbReference type="PANTHER" id="PTHR24567">
    <property type="entry name" value="CRP FAMILY TRANSCRIPTIONAL REGULATORY PROTEIN"/>
    <property type="match status" value="1"/>
</dbReference>
<dbReference type="Gene3D" id="2.60.120.10">
    <property type="entry name" value="Jelly Rolls"/>
    <property type="match status" value="1"/>
</dbReference>
<reference evidence="7" key="1">
    <citation type="journal article" date="2019" name="Int. J. Syst. Evol. Microbiol.">
        <title>The Global Catalogue of Microorganisms (GCM) 10K type strain sequencing project: providing services to taxonomists for standard genome sequencing and annotation.</title>
        <authorList>
            <consortium name="The Broad Institute Genomics Platform"/>
            <consortium name="The Broad Institute Genome Sequencing Center for Infectious Disease"/>
            <person name="Wu L."/>
            <person name="Ma J."/>
        </authorList>
    </citation>
    <scope>NUCLEOTIDE SEQUENCE [LARGE SCALE GENOMIC DNA]</scope>
    <source>
        <strain evidence="7">KACC 11588</strain>
    </source>
</reference>
<sequence length="231" mass="25338">MKKLDESLIAPLPPFRKLDRAQIREILDQATSRRHDEGTEIFRGGDEADRFFLLLDGVARVVRVLPGGEQVIVRHIPPGQLIGIAPALGRATYPATAVAASEALTLSWPTRLWPGFMSRYEGFATETWATVGQRLDQLHDDMAALATQAVEQRVAACVLRMVNQTGRAVEGGIEIAFPVTRANIAEMTGTTLHTVSRLLSAWEKDGLVESRRKRIVVTQPHKLVLLSGATA</sequence>
<dbReference type="InterPro" id="IPR012318">
    <property type="entry name" value="HTH_CRP"/>
</dbReference>
<dbReference type="Pfam" id="PF13545">
    <property type="entry name" value="HTH_Crp_2"/>
    <property type="match status" value="1"/>
</dbReference>